<dbReference type="EMBL" id="CP027059">
    <property type="protein sequence ID" value="UQZ86476.1"/>
    <property type="molecule type" value="Genomic_DNA"/>
</dbReference>
<gene>
    <name evidence="3" type="ORF">SK3146_05769</name>
</gene>
<name>A0ABY4RV18_9BACL</name>
<keyword evidence="2" id="KW-0479">Metal-binding</keyword>
<dbReference type="InterPro" id="IPR007837">
    <property type="entry name" value="DinB"/>
</dbReference>
<dbReference type="Gene3D" id="1.20.120.450">
    <property type="entry name" value="dinb family like domain"/>
    <property type="match status" value="1"/>
</dbReference>
<keyword evidence="4" id="KW-1185">Reference proteome</keyword>
<proteinExistence type="inferred from homology"/>
<dbReference type="Pfam" id="PF05163">
    <property type="entry name" value="DinB"/>
    <property type="match status" value="1"/>
</dbReference>
<dbReference type="Proteomes" id="UP001057134">
    <property type="component" value="Chromosome"/>
</dbReference>
<comment type="similarity">
    <text evidence="1">Belongs to the DinB family.</text>
</comment>
<evidence type="ECO:0000256" key="1">
    <source>
        <dbReference type="ARBA" id="ARBA00008635"/>
    </source>
</evidence>
<evidence type="ECO:0000313" key="3">
    <source>
        <dbReference type="EMBL" id="UQZ86476.1"/>
    </source>
</evidence>
<reference evidence="3" key="2">
    <citation type="journal article" date="2021" name="J Anim Sci Technol">
        <title>Complete genome sequence of Paenibacillus konkukensis sp. nov. SK3146 as a potential probiotic strain.</title>
        <authorList>
            <person name="Jung H.I."/>
            <person name="Park S."/>
            <person name="Niu K.M."/>
            <person name="Lee S.W."/>
            <person name="Kothari D."/>
            <person name="Yi K.J."/>
            <person name="Kim S.K."/>
        </authorList>
    </citation>
    <scope>NUCLEOTIDE SEQUENCE</scope>
    <source>
        <strain evidence="3">SK3146</strain>
    </source>
</reference>
<dbReference type="RefSeq" id="WP_249862007.1">
    <property type="nucleotide sequence ID" value="NZ_CP027059.1"/>
</dbReference>
<evidence type="ECO:0000256" key="2">
    <source>
        <dbReference type="ARBA" id="ARBA00022723"/>
    </source>
</evidence>
<reference evidence="3" key="1">
    <citation type="submission" date="2018-02" db="EMBL/GenBank/DDBJ databases">
        <authorList>
            <person name="Kim S.-K."/>
            <person name="Jung H.-I."/>
            <person name="Lee S.-W."/>
        </authorList>
    </citation>
    <scope>NUCLEOTIDE SEQUENCE</scope>
    <source>
        <strain evidence="3">SK3146</strain>
    </source>
</reference>
<sequence length="165" mass="18209">MFTTIQQFIEEYGQESANTQKLLYALTDESLSREIAPGYRTLGHLAWHLVPSGGLLHPTGLKFEAPDERSEAPSSAAAIAEAYRAASQSLIDAVRNQWTDAKLQETATVFGQPWKNGLTLHVFQKHEIHHRGQLTILMRQAGLPVTGVYGPTKEEWAALGMEAPV</sequence>
<protein>
    <submittedName>
        <fullName evidence="3">DinB family protein</fullName>
    </submittedName>
</protein>
<dbReference type="SUPFAM" id="SSF109854">
    <property type="entry name" value="DinB/YfiT-like putative metalloenzymes"/>
    <property type="match status" value="1"/>
</dbReference>
<evidence type="ECO:0000313" key="4">
    <source>
        <dbReference type="Proteomes" id="UP001057134"/>
    </source>
</evidence>
<organism evidence="3 4">
    <name type="scientific">Paenibacillus konkukensis</name>
    <dbReference type="NCBI Taxonomy" id="2020716"/>
    <lineage>
        <taxon>Bacteria</taxon>
        <taxon>Bacillati</taxon>
        <taxon>Bacillota</taxon>
        <taxon>Bacilli</taxon>
        <taxon>Bacillales</taxon>
        <taxon>Paenibacillaceae</taxon>
        <taxon>Paenibacillus</taxon>
    </lineage>
</organism>
<dbReference type="InterPro" id="IPR034660">
    <property type="entry name" value="DinB/YfiT-like"/>
</dbReference>
<accession>A0ABY4RV18</accession>